<accession>A0AA35VDQ9</accession>
<dbReference type="Proteomes" id="UP001177003">
    <property type="component" value="Chromosome 0"/>
</dbReference>
<evidence type="ECO:0000313" key="1">
    <source>
        <dbReference type="EMBL" id="CAI9264220.1"/>
    </source>
</evidence>
<organism evidence="1 2">
    <name type="scientific">Lactuca saligna</name>
    <name type="common">Willowleaf lettuce</name>
    <dbReference type="NCBI Taxonomy" id="75948"/>
    <lineage>
        <taxon>Eukaryota</taxon>
        <taxon>Viridiplantae</taxon>
        <taxon>Streptophyta</taxon>
        <taxon>Embryophyta</taxon>
        <taxon>Tracheophyta</taxon>
        <taxon>Spermatophyta</taxon>
        <taxon>Magnoliopsida</taxon>
        <taxon>eudicotyledons</taxon>
        <taxon>Gunneridae</taxon>
        <taxon>Pentapetalae</taxon>
        <taxon>asterids</taxon>
        <taxon>campanulids</taxon>
        <taxon>Asterales</taxon>
        <taxon>Asteraceae</taxon>
        <taxon>Cichorioideae</taxon>
        <taxon>Cichorieae</taxon>
        <taxon>Lactucinae</taxon>
        <taxon>Lactuca</taxon>
    </lineage>
</organism>
<name>A0AA35VDQ9_LACSI</name>
<evidence type="ECO:0000313" key="2">
    <source>
        <dbReference type="Proteomes" id="UP001177003"/>
    </source>
</evidence>
<dbReference type="AlphaFoldDB" id="A0AA35VDQ9"/>
<keyword evidence="2" id="KW-1185">Reference proteome</keyword>
<proteinExistence type="predicted"/>
<reference evidence="1" key="1">
    <citation type="submission" date="2023-04" db="EMBL/GenBank/DDBJ databases">
        <authorList>
            <person name="Vijverberg K."/>
            <person name="Xiong W."/>
            <person name="Schranz E."/>
        </authorList>
    </citation>
    <scope>NUCLEOTIDE SEQUENCE</scope>
</reference>
<gene>
    <name evidence="1" type="ORF">LSALG_LOCUS4881</name>
</gene>
<protein>
    <submittedName>
        <fullName evidence="1">Uncharacterized protein</fullName>
    </submittedName>
</protein>
<sequence>MMLSQLLSMMRHFERSTAFSRMMEYLFHWTKPPFWNLLGKVGIYVRTFYAGYRLPTTDFLTEVFSQASQCLRTSFIFSIASEKFTFYTGKNARVLVPDGKSSLENWKNHWSWVNSFTVVPEEFPECILAGMGMSTERRRPQEHPKFFVTDGRERKVLPFSDVLGWKFQGDLLFKIVSLCKNLAPPRYKYAQGFAILAVLMPSRSTTIGETPSLGNPLGAPLVVISPPIPSKSLEHVEDNK</sequence>
<dbReference type="EMBL" id="OX465086">
    <property type="protein sequence ID" value="CAI9264220.1"/>
    <property type="molecule type" value="Genomic_DNA"/>
</dbReference>